<dbReference type="PANTHER" id="PTHR43869">
    <property type="entry name" value="GLYCINE BETAINE/PROLINE BETAINE TRANSPORT SYSTEM ATP-BINDING PROTEIN PROV"/>
    <property type="match status" value="1"/>
</dbReference>
<keyword evidence="6" id="KW-1003">Cell membrane</keyword>
<dbReference type="InterPro" id="IPR017871">
    <property type="entry name" value="ABC_transporter-like_CS"/>
</dbReference>
<proteinExistence type="inferred from homology"/>
<evidence type="ECO:0000256" key="2">
    <source>
        <dbReference type="ARBA" id="ARBA00022448"/>
    </source>
</evidence>
<keyword evidence="3 6" id="KW-0547">Nucleotide-binding</keyword>
<keyword evidence="4 6" id="KW-0067">ATP-binding</keyword>
<keyword evidence="6" id="KW-0472">Membrane</keyword>
<dbReference type="Pfam" id="PF00005">
    <property type="entry name" value="ABC_tran"/>
    <property type="match status" value="1"/>
</dbReference>
<dbReference type="SMART" id="SM00382">
    <property type="entry name" value="AAA"/>
    <property type="match status" value="1"/>
</dbReference>
<name>A0ABT7VU47_9GAMM</name>
<feature type="domain" description="ABC transporter" evidence="7">
    <location>
        <begin position="4"/>
        <end position="264"/>
    </location>
</feature>
<accession>A0ABT7VU47</accession>
<keyword evidence="2 6" id="KW-0813">Transport</keyword>
<sequence>MAKIRTVNLTKIFGPSPERALTLFSQGKTKDEIFNQTGLAVALADVSFEVQAGEILVVMGLSGSGKSSLIRCINRLIEPTQGKVFIDGEDITNLEHNALLELRRHKFGMVFQHFALFPHRNVCHNVEYGLEIQHKDKAFRREKVCQVLKLVGLEGWEEAMPSQLSGGMQQRVGLARALAIEPDILLMDEAFNALDPLIRGEMQNELISLQNRIKKTILFITHNLDEALKMGDRVVLMREGQIVQIGTPNEIITAPADDYVKRFVENVDKCKLLTAQSIQVPAVVAYSDDAPRTVFDKMQTESLSCIFIVKRDNTLQGIVRIGSVETAVSRGDKTIASLINSELPTVTATEPLTTLISILAKWHWPVPVIDEKHQLQGIVINTGVLAALAKKENI</sequence>
<keyword evidence="6" id="KW-0997">Cell inner membrane</keyword>
<organism evidence="8 9">
    <name type="scientific">Candidatus Marithioploca araucensis</name>
    <dbReference type="NCBI Taxonomy" id="70273"/>
    <lineage>
        <taxon>Bacteria</taxon>
        <taxon>Pseudomonadati</taxon>
        <taxon>Pseudomonadota</taxon>
        <taxon>Gammaproteobacteria</taxon>
        <taxon>Thiotrichales</taxon>
        <taxon>Thiotrichaceae</taxon>
        <taxon>Candidatus Marithioploca</taxon>
    </lineage>
</organism>
<dbReference type="InterPro" id="IPR003439">
    <property type="entry name" value="ABC_transporter-like_ATP-bd"/>
</dbReference>
<evidence type="ECO:0000256" key="5">
    <source>
        <dbReference type="ARBA" id="ARBA00022970"/>
    </source>
</evidence>
<dbReference type="PROSITE" id="PS50893">
    <property type="entry name" value="ABC_TRANSPORTER_2"/>
    <property type="match status" value="1"/>
</dbReference>
<comment type="catalytic activity">
    <reaction evidence="6">
        <text>a quaternary ammonium(out) + ATP + H2O = a quaternary ammonium(in) + ADP + phosphate + H(+)</text>
        <dbReference type="Rhea" id="RHEA:11036"/>
        <dbReference type="ChEBI" id="CHEBI:15377"/>
        <dbReference type="ChEBI" id="CHEBI:15378"/>
        <dbReference type="ChEBI" id="CHEBI:30616"/>
        <dbReference type="ChEBI" id="CHEBI:35267"/>
        <dbReference type="ChEBI" id="CHEBI:43474"/>
        <dbReference type="ChEBI" id="CHEBI:456216"/>
    </reaction>
</comment>
<keyword evidence="5" id="KW-0029">Amino-acid transport</keyword>
<evidence type="ECO:0000313" key="8">
    <source>
        <dbReference type="EMBL" id="MDM8563073.1"/>
    </source>
</evidence>
<keyword evidence="9" id="KW-1185">Reference proteome</keyword>
<comment type="subunit">
    <text evidence="6">The complex is probably composed of two ATP-binding proteins, two transmembrane proteins and a solute-binding protein.</text>
</comment>
<comment type="subcellular location">
    <subcellularLocation>
        <location evidence="6">Cell inner membrane</location>
        <topology evidence="6">Peripheral membrane protein</topology>
    </subcellularLocation>
</comment>
<dbReference type="InterPro" id="IPR027417">
    <property type="entry name" value="P-loop_NTPase"/>
</dbReference>
<dbReference type="InterPro" id="IPR046342">
    <property type="entry name" value="CBS_dom_sf"/>
</dbReference>
<comment type="caution">
    <text evidence="8">The sequence shown here is derived from an EMBL/GenBank/DDBJ whole genome shotgun (WGS) entry which is preliminary data.</text>
</comment>
<evidence type="ECO:0000256" key="4">
    <source>
        <dbReference type="ARBA" id="ARBA00022840"/>
    </source>
</evidence>
<evidence type="ECO:0000259" key="7">
    <source>
        <dbReference type="PROSITE" id="PS50893"/>
    </source>
</evidence>
<dbReference type="SUPFAM" id="SSF52540">
    <property type="entry name" value="P-loop containing nucleoside triphosphate hydrolases"/>
    <property type="match status" value="1"/>
</dbReference>
<dbReference type="EC" id="7.6.2.9" evidence="6"/>
<evidence type="ECO:0000313" key="9">
    <source>
        <dbReference type="Proteomes" id="UP001171945"/>
    </source>
</evidence>
<dbReference type="CDD" id="cd03294">
    <property type="entry name" value="ABC_Pro_Gly_Betaine"/>
    <property type="match status" value="1"/>
</dbReference>
<dbReference type="NCBIfam" id="TIGR01186">
    <property type="entry name" value="proV"/>
    <property type="match status" value="1"/>
</dbReference>
<dbReference type="Proteomes" id="UP001171945">
    <property type="component" value="Unassembled WGS sequence"/>
</dbReference>
<evidence type="ECO:0000256" key="1">
    <source>
        <dbReference type="ARBA" id="ARBA00005417"/>
    </source>
</evidence>
<reference evidence="8" key="1">
    <citation type="submission" date="2023-06" db="EMBL/GenBank/DDBJ databases">
        <title>Uncultivated large filamentous bacteria from sulfidic sediments reveal new species and different genomic features in energy metabolism and defense.</title>
        <authorList>
            <person name="Fonseca A."/>
        </authorList>
    </citation>
    <scope>NUCLEOTIDE SEQUENCE</scope>
    <source>
        <strain evidence="8">HSG4</strain>
    </source>
</reference>
<dbReference type="Gene3D" id="3.10.580.10">
    <property type="entry name" value="CBS-domain"/>
    <property type="match status" value="1"/>
</dbReference>
<dbReference type="GO" id="GO:0005524">
    <property type="term" value="F:ATP binding"/>
    <property type="evidence" value="ECO:0007669"/>
    <property type="project" value="UniProtKB-KW"/>
</dbReference>
<protein>
    <recommendedName>
        <fullName evidence="6">Quaternary amine transport ATP-binding protein</fullName>
        <ecNumber evidence="6">7.6.2.9</ecNumber>
    </recommendedName>
</protein>
<comment type="similarity">
    <text evidence="1 6">Belongs to the ABC transporter superfamily.</text>
</comment>
<dbReference type="SUPFAM" id="SSF54631">
    <property type="entry name" value="CBS-domain pair"/>
    <property type="match status" value="1"/>
</dbReference>
<dbReference type="SMART" id="SM00116">
    <property type="entry name" value="CBS"/>
    <property type="match status" value="2"/>
</dbReference>
<dbReference type="PROSITE" id="PS00211">
    <property type="entry name" value="ABC_TRANSPORTER_1"/>
    <property type="match status" value="1"/>
</dbReference>
<dbReference type="EMBL" id="JAUCGM010000434">
    <property type="protein sequence ID" value="MDM8563073.1"/>
    <property type="molecule type" value="Genomic_DNA"/>
</dbReference>
<dbReference type="InterPro" id="IPR051921">
    <property type="entry name" value="ABC_osmolyte_uptake_ATP-bind"/>
</dbReference>
<dbReference type="InterPro" id="IPR003593">
    <property type="entry name" value="AAA+_ATPase"/>
</dbReference>
<dbReference type="InterPro" id="IPR005892">
    <property type="entry name" value="Gly-betaine_transp_ATP-bd"/>
</dbReference>
<gene>
    <name evidence="8" type="ORF">QUF54_06950</name>
</gene>
<dbReference type="InterPro" id="IPR000644">
    <property type="entry name" value="CBS_dom"/>
</dbReference>
<evidence type="ECO:0000256" key="3">
    <source>
        <dbReference type="ARBA" id="ARBA00022741"/>
    </source>
</evidence>
<dbReference type="Gene3D" id="3.40.50.300">
    <property type="entry name" value="P-loop containing nucleotide triphosphate hydrolases"/>
    <property type="match status" value="1"/>
</dbReference>
<evidence type="ECO:0000256" key="6">
    <source>
        <dbReference type="RuleBase" id="RU369116"/>
    </source>
</evidence>
<dbReference type="Pfam" id="PF00571">
    <property type="entry name" value="CBS"/>
    <property type="match status" value="1"/>
</dbReference>
<dbReference type="PANTHER" id="PTHR43869:SF1">
    <property type="entry name" value="GLYCINE BETAINE_PROLINE BETAINE TRANSPORT SYSTEM ATP-BINDING PROTEIN PROV"/>
    <property type="match status" value="1"/>
</dbReference>